<evidence type="ECO:0000256" key="1">
    <source>
        <dbReference type="SAM" id="MobiDB-lite"/>
    </source>
</evidence>
<keyword evidence="2" id="KW-0812">Transmembrane</keyword>
<dbReference type="EMBL" id="MU855692">
    <property type="protein sequence ID" value="KAK3900243.1"/>
    <property type="molecule type" value="Genomic_DNA"/>
</dbReference>
<protein>
    <submittedName>
        <fullName evidence="3">Uncharacterized protein</fullName>
    </submittedName>
</protein>
<keyword evidence="4" id="KW-1185">Reference proteome</keyword>
<feature type="transmembrane region" description="Helical" evidence="2">
    <location>
        <begin position="251"/>
        <end position="273"/>
    </location>
</feature>
<proteinExistence type="predicted"/>
<feature type="transmembrane region" description="Helical" evidence="2">
    <location>
        <begin position="385"/>
        <end position="405"/>
    </location>
</feature>
<keyword evidence="2" id="KW-0472">Membrane</keyword>
<organism evidence="3 4">
    <name type="scientific">Staphylotrichum tortipilum</name>
    <dbReference type="NCBI Taxonomy" id="2831512"/>
    <lineage>
        <taxon>Eukaryota</taxon>
        <taxon>Fungi</taxon>
        <taxon>Dikarya</taxon>
        <taxon>Ascomycota</taxon>
        <taxon>Pezizomycotina</taxon>
        <taxon>Sordariomycetes</taxon>
        <taxon>Sordariomycetidae</taxon>
        <taxon>Sordariales</taxon>
        <taxon>Chaetomiaceae</taxon>
        <taxon>Staphylotrichum</taxon>
    </lineage>
</organism>
<reference evidence="3" key="2">
    <citation type="submission" date="2023-05" db="EMBL/GenBank/DDBJ databases">
        <authorList>
            <consortium name="Lawrence Berkeley National Laboratory"/>
            <person name="Steindorff A."/>
            <person name="Hensen N."/>
            <person name="Bonometti L."/>
            <person name="Westerberg I."/>
            <person name="Brannstrom I.O."/>
            <person name="Guillou S."/>
            <person name="Cros-Aarteil S."/>
            <person name="Calhoun S."/>
            <person name="Haridas S."/>
            <person name="Kuo A."/>
            <person name="Mondo S."/>
            <person name="Pangilinan J."/>
            <person name="Riley R."/>
            <person name="Labutti K."/>
            <person name="Andreopoulos B."/>
            <person name="Lipzen A."/>
            <person name="Chen C."/>
            <person name="Yanf M."/>
            <person name="Daum C."/>
            <person name="Ng V."/>
            <person name="Clum A."/>
            <person name="Ohm R."/>
            <person name="Martin F."/>
            <person name="Silar P."/>
            <person name="Natvig D."/>
            <person name="Lalanne C."/>
            <person name="Gautier V."/>
            <person name="Ament-Velasquez S.L."/>
            <person name="Kruys A."/>
            <person name="Hutchinson M.I."/>
            <person name="Powell A.J."/>
            <person name="Barry K."/>
            <person name="Miller A.N."/>
            <person name="Grigoriev I.V."/>
            <person name="Debuchy R."/>
            <person name="Gladieux P."/>
            <person name="Thoren M.H."/>
            <person name="Johannesson H."/>
        </authorList>
    </citation>
    <scope>NUCLEOTIDE SEQUENCE</scope>
    <source>
        <strain evidence="3">CBS 103.79</strain>
    </source>
</reference>
<dbReference type="AlphaFoldDB" id="A0AAN6RRW9"/>
<feature type="transmembrane region" description="Helical" evidence="2">
    <location>
        <begin position="417"/>
        <end position="437"/>
    </location>
</feature>
<feature type="compositionally biased region" description="Low complexity" evidence="1">
    <location>
        <begin position="550"/>
        <end position="587"/>
    </location>
</feature>
<name>A0AAN6RRW9_9PEZI</name>
<reference evidence="3" key="1">
    <citation type="journal article" date="2023" name="Mol. Phylogenet. Evol.">
        <title>Genome-scale phylogeny and comparative genomics of the fungal order Sordariales.</title>
        <authorList>
            <person name="Hensen N."/>
            <person name="Bonometti L."/>
            <person name="Westerberg I."/>
            <person name="Brannstrom I.O."/>
            <person name="Guillou S."/>
            <person name="Cros-Aarteil S."/>
            <person name="Calhoun S."/>
            <person name="Haridas S."/>
            <person name="Kuo A."/>
            <person name="Mondo S."/>
            <person name="Pangilinan J."/>
            <person name="Riley R."/>
            <person name="LaButti K."/>
            <person name="Andreopoulos B."/>
            <person name="Lipzen A."/>
            <person name="Chen C."/>
            <person name="Yan M."/>
            <person name="Daum C."/>
            <person name="Ng V."/>
            <person name="Clum A."/>
            <person name="Steindorff A."/>
            <person name="Ohm R.A."/>
            <person name="Martin F."/>
            <person name="Silar P."/>
            <person name="Natvig D.O."/>
            <person name="Lalanne C."/>
            <person name="Gautier V."/>
            <person name="Ament-Velasquez S.L."/>
            <person name="Kruys A."/>
            <person name="Hutchinson M.I."/>
            <person name="Powell A.J."/>
            <person name="Barry K."/>
            <person name="Miller A.N."/>
            <person name="Grigoriev I.V."/>
            <person name="Debuchy R."/>
            <person name="Gladieux P."/>
            <person name="Hiltunen Thoren M."/>
            <person name="Johannesson H."/>
        </authorList>
    </citation>
    <scope>NUCLEOTIDE SEQUENCE</scope>
    <source>
        <strain evidence="3">CBS 103.79</strain>
    </source>
</reference>
<feature type="transmembrane region" description="Helical" evidence="2">
    <location>
        <begin position="157"/>
        <end position="182"/>
    </location>
</feature>
<sequence>MAPHKHDDSVLTKTWCVVGLVVSWIVGIGALLAGGICVYIEVRDGTAAQIFMSHTWREILPLGLNILVTLLNDSMGYVHANSLRWALHREGKLEFNSNLRLLTSPKHNRANRPIPNAIYLIGIILSYGSTSLIFLSLNSELARLLGKHVDQSDTDGVHINSIALFTLGAGFILQAIITNWALLETNMPTWSSNPLDVARACTIDVHDGHAVEPRIGRCMMSVHLAKEDARPLKPRPKQRPMITAHPHVRRILILLWILPVLSGIWGGGVYGYLLRGSRNGVFGRSWALLPLFTGSTDSKCSTHQCTDGTSVLNVGWSASNGAAGMVGAVFLIMAFQSVVTLSLHCAELIVNMSRDERVYRALIGPRGTNGHYNSVMAACTSWQTIFLFALKAGVHWIFGLAINLQFQLGVNMYPPQIFYFSGFSLAAAIFGLILSIWRPSGYLPAAYGHIQTIVDVVDQWADSGCMFWGEIYPGNPGFTGTRTDRLKQPDERLSYGGPNDRRQSGVRYSGVPTELRSFTPSPATPQPQFPGFATPPPYNLAPSPFPPQQPFAQWTQQQPHQAQNRTSHNSLSSQYSAYSNYSSQSAQPFLSGFR</sequence>
<evidence type="ECO:0000313" key="3">
    <source>
        <dbReference type="EMBL" id="KAK3900243.1"/>
    </source>
</evidence>
<feature type="transmembrane region" description="Helical" evidence="2">
    <location>
        <begin position="322"/>
        <end position="350"/>
    </location>
</feature>
<gene>
    <name evidence="3" type="ORF">C8A05DRAFT_45876</name>
</gene>
<feature type="compositionally biased region" description="Pro residues" evidence="1">
    <location>
        <begin position="522"/>
        <end position="549"/>
    </location>
</feature>
<feature type="region of interest" description="Disordered" evidence="1">
    <location>
        <begin position="479"/>
        <end position="594"/>
    </location>
</feature>
<feature type="transmembrane region" description="Helical" evidence="2">
    <location>
        <begin position="117"/>
        <end position="137"/>
    </location>
</feature>
<keyword evidence="2" id="KW-1133">Transmembrane helix</keyword>
<evidence type="ECO:0000256" key="2">
    <source>
        <dbReference type="SAM" id="Phobius"/>
    </source>
</evidence>
<feature type="transmembrane region" description="Helical" evidence="2">
    <location>
        <begin position="20"/>
        <end position="42"/>
    </location>
</feature>
<comment type="caution">
    <text evidence="3">The sequence shown here is derived from an EMBL/GenBank/DDBJ whole genome shotgun (WGS) entry which is preliminary data.</text>
</comment>
<feature type="compositionally biased region" description="Basic and acidic residues" evidence="1">
    <location>
        <begin position="482"/>
        <end position="503"/>
    </location>
</feature>
<accession>A0AAN6RRW9</accession>
<dbReference type="Proteomes" id="UP001303889">
    <property type="component" value="Unassembled WGS sequence"/>
</dbReference>
<evidence type="ECO:0000313" key="4">
    <source>
        <dbReference type="Proteomes" id="UP001303889"/>
    </source>
</evidence>